<dbReference type="Pfam" id="PF01548">
    <property type="entry name" value="DEDD_Tnp_IS110"/>
    <property type="match status" value="1"/>
</dbReference>
<reference evidence="3 4" key="1">
    <citation type="journal article" date="2015" name="Nature">
        <title>rRNA introns, odd ribosomes, and small enigmatic genomes across a large radiation of phyla.</title>
        <authorList>
            <person name="Brown C.T."/>
            <person name="Hug L.A."/>
            <person name="Thomas B.C."/>
            <person name="Sharon I."/>
            <person name="Castelle C.J."/>
            <person name="Singh A."/>
            <person name="Wilkins M.J."/>
            <person name="Williams K.H."/>
            <person name="Banfield J.F."/>
        </authorList>
    </citation>
    <scope>NUCLEOTIDE SEQUENCE [LARGE SCALE GENOMIC DNA]</scope>
</reference>
<organism evidence="3 4">
    <name type="scientific">Candidatus Kaiserbacteria bacterium GW2011_GWA2_52_12</name>
    <dbReference type="NCBI Taxonomy" id="1618671"/>
    <lineage>
        <taxon>Bacteria</taxon>
        <taxon>Candidatus Kaiseribacteriota</taxon>
    </lineage>
</organism>
<dbReference type="Proteomes" id="UP000034273">
    <property type="component" value="Unassembled WGS sequence"/>
</dbReference>
<dbReference type="PANTHER" id="PTHR33055">
    <property type="entry name" value="TRANSPOSASE FOR INSERTION SEQUENCE ELEMENT IS1111A"/>
    <property type="match status" value="1"/>
</dbReference>
<dbReference type="PANTHER" id="PTHR33055:SF13">
    <property type="entry name" value="TRANSPOSASE"/>
    <property type="match status" value="1"/>
</dbReference>
<evidence type="ECO:0000313" key="4">
    <source>
        <dbReference type="Proteomes" id="UP000034273"/>
    </source>
</evidence>
<accession>A0A0G1WYY1</accession>
<name>A0A0G1WYY1_9BACT</name>
<gene>
    <name evidence="3" type="ORF">UY67_C0017G0003</name>
</gene>
<evidence type="ECO:0000259" key="1">
    <source>
        <dbReference type="Pfam" id="PF01548"/>
    </source>
</evidence>
<protein>
    <submittedName>
        <fullName evidence="3">Transposase of an IS110 family member</fullName>
    </submittedName>
</protein>
<dbReference type="EMBL" id="LCQW01000017">
    <property type="protein sequence ID" value="KKW23770.1"/>
    <property type="molecule type" value="Genomic_DNA"/>
</dbReference>
<dbReference type="InterPro" id="IPR003346">
    <property type="entry name" value="Transposase_20"/>
</dbReference>
<evidence type="ECO:0000313" key="3">
    <source>
        <dbReference type="EMBL" id="KKW23770.1"/>
    </source>
</evidence>
<dbReference type="AlphaFoldDB" id="A0A0G1WYY1"/>
<dbReference type="InterPro" id="IPR047650">
    <property type="entry name" value="Transpos_IS110"/>
</dbReference>
<comment type="caution">
    <text evidence="3">The sequence shown here is derived from an EMBL/GenBank/DDBJ whole genome shotgun (WGS) entry which is preliminary data.</text>
</comment>
<sequence>MTQSVGIDVGKEELVACIRDTDGKTAMPAPFPNTSIGLKKLIVHIKTEGIGTDDPILLESTGPYHWQAARTLADSGFFVKVANPLHTKQIARLSIRKRKTDNVDASHLAFLASQQYGYRFIETEEMAKKKALVRHFWKLRRTATNLMIHERYLKEYRHISRASISALLVKRCEKLKKDIVQEWSVGNDVKYLDSIPGITPFLAATILAELMPLERFQRIDQIIAFAGLDPSVKQTGGKRGTHGPISKRGSPTLREALFLAAFGSFSKGLMRGVYKRYKDRGLHHNAILCILARKILRIAVALLKKRRVFDPARLLTGT</sequence>
<dbReference type="GO" id="GO:0004803">
    <property type="term" value="F:transposase activity"/>
    <property type="evidence" value="ECO:0007669"/>
    <property type="project" value="InterPro"/>
</dbReference>
<dbReference type="GO" id="GO:0006313">
    <property type="term" value="P:DNA transposition"/>
    <property type="evidence" value="ECO:0007669"/>
    <property type="project" value="InterPro"/>
</dbReference>
<dbReference type="Pfam" id="PF02371">
    <property type="entry name" value="Transposase_20"/>
    <property type="match status" value="1"/>
</dbReference>
<feature type="domain" description="Transposase IS116/IS110/IS902 C-terminal" evidence="2">
    <location>
        <begin position="190"/>
        <end position="262"/>
    </location>
</feature>
<dbReference type="InterPro" id="IPR002525">
    <property type="entry name" value="Transp_IS110-like_N"/>
</dbReference>
<proteinExistence type="predicted"/>
<evidence type="ECO:0000259" key="2">
    <source>
        <dbReference type="Pfam" id="PF02371"/>
    </source>
</evidence>
<feature type="domain" description="Transposase IS110-like N-terminal" evidence="1">
    <location>
        <begin position="5"/>
        <end position="146"/>
    </location>
</feature>
<dbReference type="GO" id="GO:0003677">
    <property type="term" value="F:DNA binding"/>
    <property type="evidence" value="ECO:0007669"/>
    <property type="project" value="InterPro"/>
</dbReference>